<keyword evidence="8" id="KW-0963">Cytoplasm</keyword>
<dbReference type="PANTHER" id="PTHR11963">
    <property type="entry name" value="LEUCINE AMINOPEPTIDASE-RELATED"/>
    <property type="match status" value="1"/>
</dbReference>
<feature type="binding site" evidence="8">
    <location>
        <position position="282"/>
    </location>
    <ligand>
        <name>Mn(2+)</name>
        <dbReference type="ChEBI" id="CHEBI:29035"/>
        <label>2</label>
    </ligand>
</feature>
<name>A0ABP9PIG7_9ACTN</name>
<evidence type="ECO:0000313" key="11">
    <source>
        <dbReference type="Proteomes" id="UP001500221"/>
    </source>
</evidence>
<keyword evidence="8" id="KW-0479">Metal-binding</keyword>
<feature type="binding site" evidence="8">
    <location>
        <position position="287"/>
    </location>
    <ligand>
        <name>Mn(2+)</name>
        <dbReference type="ChEBI" id="CHEBI:29035"/>
        <label>1</label>
    </ligand>
</feature>
<dbReference type="Pfam" id="PF00883">
    <property type="entry name" value="Peptidase_M17"/>
    <property type="match status" value="1"/>
</dbReference>
<comment type="caution">
    <text evidence="10">The sequence shown here is derived from an EMBL/GenBank/DDBJ whole genome shotgun (WGS) entry which is preliminary data.</text>
</comment>
<dbReference type="HAMAP" id="MF_00181">
    <property type="entry name" value="Cytosol_peptidase_M17"/>
    <property type="match status" value="1"/>
</dbReference>
<comment type="catalytic activity">
    <reaction evidence="2 8">
        <text>Release of an N-terminal amino acid, preferentially leucine, but not glutamic or aspartic acids.</text>
        <dbReference type="EC" id="3.4.11.10"/>
    </reaction>
</comment>
<reference evidence="11" key="1">
    <citation type="journal article" date="2019" name="Int. J. Syst. Evol. Microbiol.">
        <title>The Global Catalogue of Microorganisms (GCM) 10K type strain sequencing project: providing services to taxonomists for standard genome sequencing and annotation.</title>
        <authorList>
            <consortium name="The Broad Institute Genomics Platform"/>
            <consortium name="The Broad Institute Genome Sequencing Center for Infectious Disease"/>
            <person name="Wu L."/>
            <person name="Ma J."/>
        </authorList>
    </citation>
    <scope>NUCLEOTIDE SEQUENCE [LARGE SCALE GENOMIC DNA]</scope>
    <source>
        <strain evidence="11">JCM 18459</strain>
    </source>
</reference>
<dbReference type="EC" id="3.4.11.10" evidence="8"/>
<dbReference type="Proteomes" id="UP001500221">
    <property type="component" value="Unassembled WGS sequence"/>
</dbReference>
<feature type="active site" evidence="8">
    <location>
        <position position="368"/>
    </location>
</feature>
<comment type="subcellular location">
    <subcellularLocation>
        <location evidence="8">Cytoplasm</location>
    </subcellularLocation>
</comment>
<evidence type="ECO:0000256" key="1">
    <source>
        <dbReference type="ARBA" id="ARBA00000135"/>
    </source>
</evidence>
<dbReference type="InterPro" id="IPR011356">
    <property type="entry name" value="Leucine_aapep/pepB"/>
</dbReference>
<keyword evidence="11" id="KW-1185">Reference proteome</keyword>
<dbReference type="RefSeq" id="WP_345457519.1">
    <property type="nucleotide sequence ID" value="NZ_BAABKG010000002.1"/>
</dbReference>
<organism evidence="10 11">
    <name type="scientific">Nocardioides marinquilinus</name>
    <dbReference type="NCBI Taxonomy" id="1210400"/>
    <lineage>
        <taxon>Bacteria</taxon>
        <taxon>Bacillati</taxon>
        <taxon>Actinomycetota</taxon>
        <taxon>Actinomycetes</taxon>
        <taxon>Propionibacteriales</taxon>
        <taxon>Nocardioidaceae</taxon>
        <taxon>Nocardioides</taxon>
    </lineage>
</organism>
<feature type="binding site" evidence="8">
    <location>
        <position position="364"/>
    </location>
    <ligand>
        <name>Mn(2+)</name>
        <dbReference type="ChEBI" id="CHEBI:29035"/>
        <label>1</label>
    </ligand>
</feature>
<dbReference type="EC" id="3.4.11.1" evidence="8"/>
<dbReference type="Pfam" id="PF02789">
    <property type="entry name" value="Peptidase_M17_N"/>
    <property type="match status" value="1"/>
</dbReference>
<accession>A0ABP9PIG7</accession>
<comment type="catalytic activity">
    <reaction evidence="1 8">
        <text>Release of an N-terminal amino acid, Xaa-|-Yaa-, in which Xaa is preferably Leu, but may be other amino acids including Pro although not Arg or Lys, and Yaa may be Pro. Amino acid amides and methyl esters are also readily hydrolyzed, but rates on arylamides are exceedingly low.</text>
        <dbReference type="EC" id="3.4.11.1"/>
    </reaction>
</comment>
<dbReference type="SUPFAM" id="SSF53187">
    <property type="entry name" value="Zn-dependent exopeptidases"/>
    <property type="match status" value="1"/>
</dbReference>
<dbReference type="EMBL" id="BAABKG010000002">
    <property type="protein sequence ID" value="GAA5147175.1"/>
    <property type="molecule type" value="Genomic_DNA"/>
</dbReference>
<evidence type="ECO:0000313" key="10">
    <source>
        <dbReference type="EMBL" id="GAA5147175.1"/>
    </source>
</evidence>
<evidence type="ECO:0000256" key="6">
    <source>
        <dbReference type="ARBA" id="ARBA00022801"/>
    </source>
</evidence>
<evidence type="ECO:0000256" key="7">
    <source>
        <dbReference type="ARBA" id="ARBA00049972"/>
    </source>
</evidence>
<protein>
    <recommendedName>
        <fullName evidence="8">Probable cytosol aminopeptidase</fullName>
        <ecNumber evidence="8">3.4.11.1</ecNumber>
    </recommendedName>
    <alternativeName>
        <fullName evidence="8">Leucine aminopeptidase</fullName>
        <shortName evidence="8">LAP</shortName>
        <ecNumber evidence="8">3.4.11.10</ecNumber>
    </alternativeName>
    <alternativeName>
        <fullName evidence="8">Leucyl aminopeptidase</fullName>
    </alternativeName>
</protein>
<evidence type="ECO:0000256" key="4">
    <source>
        <dbReference type="ARBA" id="ARBA00022438"/>
    </source>
</evidence>
<dbReference type="InterPro" id="IPR000819">
    <property type="entry name" value="Peptidase_M17_C"/>
</dbReference>
<dbReference type="PANTHER" id="PTHR11963:SF23">
    <property type="entry name" value="CYTOSOL AMINOPEPTIDASE"/>
    <property type="match status" value="1"/>
</dbReference>
<keyword evidence="5 8" id="KW-0645">Protease</keyword>
<evidence type="ECO:0000256" key="3">
    <source>
        <dbReference type="ARBA" id="ARBA00009528"/>
    </source>
</evidence>
<feature type="active site" evidence="8">
    <location>
        <position position="294"/>
    </location>
</feature>
<dbReference type="InterPro" id="IPR023042">
    <property type="entry name" value="Peptidase_M17_leu_NH2_pept"/>
</dbReference>
<evidence type="ECO:0000259" key="9">
    <source>
        <dbReference type="PROSITE" id="PS00631"/>
    </source>
</evidence>
<evidence type="ECO:0000256" key="8">
    <source>
        <dbReference type="HAMAP-Rule" id="MF_00181"/>
    </source>
</evidence>
<dbReference type="Gene3D" id="3.40.630.10">
    <property type="entry name" value="Zn peptidases"/>
    <property type="match status" value="1"/>
</dbReference>
<comment type="similarity">
    <text evidence="3 8">Belongs to the peptidase M17 family.</text>
</comment>
<dbReference type="PRINTS" id="PR00481">
    <property type="entry name" value="LAMNOPPTDASE"/>
</dbReference>
<sequence length="524" mass="53238">MSLAEPSLPSQVSPPQVALTDRAAHAVVGVEVVAVPVLPGDGEGAAPVLGPGAAELADALEVDLVAVAEALRATGAVGEAHHVPVPLGVTENPDLRGVLLVGVGSATPDDLRAAGATIGRAVLDRRSVATTVAALDAEHGIEAVTVGLMLGSFGFSWRAGPPEHLPVERVVLAGMPATTADADQAALERAVALGGAGWRSRTLATVPSNLKNPPWLAEQAEEIAAEADLKIQVWDEDALRTGGFGGILGVGQASATPPRLIRLDYAPRKAGRKTPTVVLVGKGITFDSGGLSIKPAQSMASMKRDMTGGAVVLSTMAALAAVGCPVRVVGLVAAAENAISGNAMRPGDVLRHYGGRTTEVTNTDAEGRLVLADALAYAVAELDPAVVVDVATLTGAVKVALGQQVGGLYATDDALATALLEAGEAAGEPFWRLPLHGDYEEKLASKVADADNGASGPGSIMAALFLQHFVGGPGGVPWAHLDIASVGDVPDERYEWTEGPSGFGPRALLTWLGRPDPLAGVRGT</sequence>
<keyword evidence="8" id="KW-0464">Manganese</keyword>
<feature type="binding site" evidence="8">
    <location>
        <position position="305"/>
    </location>
    <ligand>
        <name>Mn(2+)</name>
        <dbReference type="ChEBI" id="CHEBI:29035"/>
        <label>2</label>
    </ligand>
</feature>
<dbReference type="PROSITE" id="PS00631">
    <property type="entry name" value="CYTOSOL_AP"/>
    <property type="match status" value="1"/>
</dbReference>
<dbReference type="InterPro" id="IPR043472">
    <property type="entry name" value="Macro_dom-like"/>
</dbReference>
<evidence type="ECO:0000256" key="2">
    <source>
        <dbReference type="ARBA" id="ARBA00000967"/>
    </source>
</evidence>
<gene>
    <name evidence="8" type="primary">pepA</name>
    <name evidence="10" type="ORF">GCM10023340_19170</name>
</gene>
<comment type="function">
    <text evidence="7 8">Presumably involved in the processing and regular turnover of intracellular proteins. Catalyzes the removal of unsubstituted N-terminal amino acids from various peptides.</text>
</comment>
<evidence type="ECO:0000256" key="5">
    <source>
        <dbReference type="ARBA" id="ARBA00022670"/>
    </source>
</evidence>
<dbReference type="SUPFAM" id="SSF52949">
    <property type="entry name" value="Macro domain-like"/>
    <property type="match status" value="1"/>
</dbReference>
<comment type="cofactor">
    <cofactor evidence="8">
        <name>Mn(2+)</name>
        <dbReference type="ChEBI" id="CHEBI:29035"/>
    </cofactor>
    <text evidence="8">Binds 2 manganese ions per subunit.</text>
</comment>
<dbReference type="InterPro" id="IPR008283">
    <property type="entry name" value="Peptidase_M17_N"/>
</dbReference>
<dbReference type="CDD" id="cd00433">
    <property type="entry name" value="Peptidase_M17"/>
    <property type="match status" value="1"/>
</dbReference>
<dbReference type="Gene3D" id="3.40.220.10">
    <property type="entry name" value="Leucine Aminopeptidase, subunit E, domain 1"/>
    <property type="match status" value="1"/>
</dbReference>
<feature type="domain" description="Cytosol aminopeptidase" evidence="9">
    <location>
        <begin position="362"/>
        <end position="369"/>
    </location>
</feature>
<feature type="binding site" evidence="8">
    <location>
        <position position="287"/>
    </location>
    <ligand>
        <name>Mn(2+)</name>
        <dbReference type="ChEBI" id="CHEBI:29035"/>
        <label>2</label>
    </ligand>
</feature>
<keyword evidence="6 8" id="KW-0378">Hydrolase</keyword>
<feature type="binding site" evidence="8">
    <location>
        <position position="366"/>
    </location>
    <ligand>
        <name>Mn(2+)</name>
        <dbReference type="ChEBI" id="CHEBI:29035"/>
        <label>2</label>
    </ligand>
</feature>
<feature type="binding site" evidence="8">
    <location>
        <position position="366"/>
    </location>
    <ligand>
        <name>Mn(2+)</name>
        <dbReference type="ChEBI" id="CHEBI:29035"/>
        <label>1</label>
    </ligand>
</feature>
<proteinExistence type="inferred from homology"/>
<keyword evidence="4 8" id="KW-0031">Aminopeptidase</keyword>